<evidence type="ECO:0000313" key="5">
    <source>
        <dbReference type="Proteomes" id="UP000069906"/>
    </source>
</evidence>
<evidence type="ECO:0000313" key="4">
    <source>
        <dbReference type="Proteomes" id="UP000060390"/>
    </source>
</evidence>
<evidence type="ECO:0000256" key="1">
    <source>
        <dbReference type="SAM" id="MobiDB-lite"/>
    </source>
</evidence>
<name>A0A0F7PBG3_9EURY</name>
<dbReference type="Pfam" id="PF23367">
    <property type="entry name" value="DUF7091"/>
    <property type="match status" value="1"/>
</dbReference>
<accession>A0A0F7PBG3</accession>
<dbReference type="Proteomes" id="UP000069906">
    <property type="component" value="Chromosome"/>
</dbReference>
<proteinExistence type="predicted"/>
<feature type="region of interest" description="Disordered" evidence="1">
    <location>
        <begin position="13"/>
        <end position="39"/>
    </location>
</feature>
<organism evidence="2 5">
    <name type="scientific">Halanaeroarchaeum sulfurireducens</name>
    <dbReference type="NCBI Taxonomy" id="1604004"/>
    <lineage>
        <taxon>Archaea</taxon>
        <taxon>Methanobacteriati</taxon>
        <taxon>Methanobacteriota</taxon>
        <taxon>Stenosarchaea group</taxon>
        <taxon>Halobacteria</taxon>
        <taxon>Halobacteriales</taxon>
        <taxon>Halobacteriaceae</taxon>
        <taxon>Halanaeroarchaeum</taxon>
    </lineage>
</organism>
<dbReference type="KEGG" id="hsf:HLASA_0161"/>
<dbReference type="Proteomes" id="UP000060390">
    <property type="component" value="Chromosome"/>
</dbReference>
<reference evidence="3 4" key="3">
    <citation type="journal article" date="2016" name="Stand. Genomic Sci.">
        <title>Complete genome sequence of 'Halanaeroarchaeum sulfurireducens' M27-SA2, a sulfur-reducing and acetate-oxidizing haloarchaeon from the deep-sea hypersaline anoxic lake Medee.</title>
        <authorList>
            <person name="Messina E."/>
            <person name="Sorokin D.Y."/>
            <person name="Kublanov I.V."/>
            <person name="Toshchakov S."/>
            <person name="Lopatina A."/>
            <person name="Arcadi E."/>
            <person name="Smedile F."/>
            <person name="La Spada G."/>
            <person name="La Cono V."/>
            <person name="Yakimov M.M."/>
        </authorList>
    </citation>
    <scope>NUCLEOTIDE SEQUENCE [LARGE SCALE GENOMIC DNA]</scope>
    <source>
        <strain evidence="3 4">M27-SA2</strain>
    </source>
</reference>
<dbReference type="STRING" id="1604004.HLASA_0161"/>
<keyword evidence="5" id="KW-1185">Reference proteome</keyword>
<dbReference type="OrthoDB" id="213643at2157"/>
<feature type="compositionally biased region" description="Low complexity" evidence="1">
    <location>
        <begin position="16"/>
        <end position="25"/>
    </location>
</feature>
<dbReference type="KEGG" id="hsu:HLASF_0161"/>
<dbReference type="HOGENOM" id="CLU_2284981_0_0_2"/>
<dbReference type="EMBL" id="CP008874">
    <property type="protein sequence ID" value="AKH96673.1"/>
    <property type="molecule type" value="Genomic_DNA"/>
</dbReference>
<dbReference type="InterPro" id="IPR055517">
    <property type="entry name" value="DUF7091"/>
</dbReference>
<sequence length="90" mass="9954">MQDSDVLDTLRRAARRAGQQVASARQEYRRGRIEGSLPTDPEGRARIVCRRAAEQRAVRIEDGQPACFEAGHPACESCAADVEEGVIETW</sequence>
<evidence type="ECO:0000313" key="3">
    <source>
        <dbReference type="EMBL" id="ALG81075.1"/>
    </source>
</evidence>
<evidence type="ECO:0000313" key="2">
    <source>
        <dbReference type="EMBL" id="AKH96673.1"/>
    </source>
</evidence>
<dbReference type="EMBL" id="CP011564">
    <property type="protein sequence ID" value="ALG81075.1"/>
    <property type="molecule type" value="Genomic_DNA"/>
</dbReference>
<gene>
    <name evidence="3" type="ORF">HLASA_0161</name>
    <name evidence="2" type="ORF">HLASF_0161</name>
</gene>
<reference evidence="4" key="2">
    <citation type="submission" date="2015-05" db="EMBL/GenBank/DDBJ databases">
        <title>Complete genome sequence of Halanaeroarchaeum sulfurireducens type strain M27-SA2, a sulfate-reducer haloarchaeon from marine anoxic lake Medee.</title>
        <authorList>
            <person name="Messina E."/>
            <person name="Kublanov I.V."/>
            <person name="Toshchakov S."/>
            <person name="Arcadi E."/>
            <person name="La Spada G."/>
            <person name="La Cono V."/>
            <person name="Yakimov M.M."/>
        </authorList>
    </citation>
    <scope>NUCLEOTIDE SEQUENCE [LARGE SCALE GENOMIC DNA]</scope>
    <source>
        <strain evidence="4">M27-SA2</strain>
    </source>
</reference>
<reference evidence="2 5" key="1">
    <citation type="journal article" date="2015" name="ISME J.">
        <title>Elemental sulfur and acetate can support life of a novel strictly anaerobic haloarchaeon.</title>
        <authorList>
            <person name="Sorokin D.Y."/>
            <person name="Kublanov I.V."/>
            <person name="Gavrilov S.N."/>
            <person name="Rojo D."/>
            <person name="Roman P."/>
            <person name="Golyshin P.N."/>
            <person name="Slepak V.Z."/>
            <person name="Smedile F."/>
            <person name="Ferrer M."/>
            <person name="Messina E."/>
            <person name="La Cono V."/>
            <person name="Yakimov M.M."/>
        </authorList>
    </citation>
    <scope>NUCLEOTIDE SEQUENCE [LARGE SCALE GENOMIC DNA]</scope>
    <source>
        <strain evidence="2 5">HSR2</strain>
    </source>
</reference>
<dbReference type="GeneID" id="26009533"/>
<dbReference type="RefSeq" id="WP_050047517.1">
    <property type="nucleotide sequence ID" value="NZ_CP008874.1"/>
</dbReference>
<dbReference type="AlphaFoldDB" id="A0A0F7PBG3"/>
<protein>
    <submittedName>
        <fullName evidence="2">Uncharacterized protein</fullName>
    </submittedName>
</protein>